<dbReference type="Gene3D" id="3.40.120.10">
    <property type="entry name" value="Alpha-D-Glucose-1,6-Bisphosphate, subunit A, domain 3"/>
    <property type="match status" value="3"/>
</dbReference>
<accession>A0A1W6CVD5</accession>
<dbReference type="AlphaFoldDB" id="A0A1W6CVD5"/>
<dbReference type="CDD" id="cd03089">
    <property type="entry name" value="PMM_PGM"/>
    <property type="match status" value="1"/>
</dbReference>
<dbReference type="EMBL" id="CP020612">
    <property type="protein sequence ID" value="ARJ68816.1"/>
    <property type="molecule type" value="Genomic_DNA"/>
</dbReference>
<comment type="similarity">
    <text evidence="2 7">Belongs to the phosphohexose mutase family.</text>
</comment>
<dbReference type="Pfam" id="PF02880">
    <property type="entry name" value="PGM_PMM_III"/>
    <property type="match status" value="1"/>
</dbReference>
<feature type="domain" description="Alpha-D-phosphohexomutase alpha/beta/alpha" evidence="10">
    <location>
        <begin position="155"/>
        <end position="258"/>
    </location>
</feature>
<dbReference type="Pfam" id="PF02878">
    <property type="entry name" value="PGM_PMM_I"/>
    <property type="match status" value="1"/>
</dbReference>
<evidence type="ECO:0000259" key="9">
    <source>
        <dbReference type="Pfam" id="PF02878"/>
    </source>
</evidence>
<dbReference type="InterPro" id="IPR016055">
    <property type="entry name" value="A-D-PHexomutase_a/b/a-I/II/III"/>
</dbReference>
<dbReference type="PRINTS" id="PR00509">
    <property type="entry name" value="PGMPMM"/>
</dbReference>
<protein>
    <submittedName>
        <fullName evidence="12">Phosphomannomutase</fullName>
    </submittedName>
</protein>
<evidence type="ECO:0000259" key="11">
    <source>
        <dbReference type="Pfam" id="PF02880"/>
    </source>
</evidence>
<dbReference type="PANTHER" id="PTHR43771">
    <property type="entry name" value="PHOSPHOMANNOMUTASE"/>
    <property type="match status" value="1"/>
</dbReference>
<dbReference type="Proteomes" id="UP000193017">
    <property type="component" value="Chromosome"/>
</dbReference>
<dbReference type="Pfam" id="PF02879">
    <property type="entry name" value="PGM_PMM_II"/>
    <property type="match status" value="1"/>
</dbReference>
<dbReference type="InterPro" id="IPR005843">
    <property type="entry name" value="A-D-PHexomutase_C"/>
</dbReference>
<dbReference type="Pfam" id="PF00408">
    <property type="entry name" value="PGM_PMM_IV"/>
    <property type="match status" value="1"/>
</dbReference>
<reference evidence="12 13" key="1">
    <citation type="submission" date="2017-03" db="EMBL/GenBank/DDBJ databases">
        <title>Genome sequence of Paracoccus contaminans isolated from a water microcosm.</title>
        <authorList>
            <person name="Aurass P."/>
            <person name="Karste S."/>
            <person name="Trost E."/>
            <person name="Glaeser S.P."/>
            <person name="Kaempfer P."/>
            <person name="Flieger A."/>
        </authorList>
    </citation>
    <scope>NUCLEOTIDE SEQUENCE [LARGE SCALE GENOMIC DNA]</scope>
    <source>
        <strain evidence="13">RKI 16-01929T\LMG 29738T\CCM 8701T\CIP 111112T</strain>
    </source>
</reference>
<dbReference type="PANTHER" id="PTHR43771:SF1">
    <property type="entry name" value="PHOSPHOMANNOMUTASE"/>
    <property type="match status" value="1"/>
</dbReference>
<evidence type="ECO:0000256" key="3">
    <source>
        <dbReference type="ARBA" id="ARBA00022553"/>
    </source>
</evidence>
<proteinExistence type="inferred from homology"/>
<dbReference type="InterPro" id="IPR005846">
    <property type="entry name" value="A-D-PHexomutase_a/b/a-III"/>
</dbReference>
<evidence type="ECO:0000313" key="13">
    <source>
        <dbReference type="Proteomes" id="UP000193017"/>
    </source>
</evidence>
<feature type="domain" description="Alpha-D-phosphohexomutase alpha/beta/alpha" evidence="9">
    <location>
        <begin position="10"/>
        <end position="127"/>
    </location>
</feature>
<dbReference type="InterPro" id="IPR016066">
    <property type="entry name" value="A-D-PHexomutase_CS"/>
</dbReference>
<sequence>MPPPRPITCFKAYDLRGRLGAELDEDVAWRVGRAFAARPGARQVVVGRDGRESSPALAAALMRGLTEGGADVLDIGLAGTEEMYFATDHLEADGGIEVTASHNPIDYNGMKLVGRGAAPLDPDTELATLAALAQAGSFPDAPMGRVSDAAAVRADYARRVCDFVDAALLRGRLLVNAGNGVAGPALDAIAAELGRRGARLDIIRINHDPDPAFPNGIPNPLLPENRPVTADAVRACGADLGVAWDGDFDRCFLFDETGRFIPGEYVVGLLAAAFLDRHPGARIVHDPRVVLNTRDVIAAAGGEAVQSRTGHAFVKQQMRRSGAVYGGEMSAHHYFRDFAFADSGMIPWLMVAELMARTGQSLSQLVSARMAAFPSSGEINFRLDDPDAAIGRVLAACAAGATARDDTDGISLEYPCWRFNLRRSNTEPLVRLNVESRGDSALVAAMVDRISALLAG</sequence>
<dbReference type="KEGG" id="pcon:B0A89_03385"/>
<evidence type="ECO:0000256" key="7">
    <source>
        <dbReference type="RuleBase" id="RU004326"/>
    </source>
</evidence>
<dbReference type="GO" id="GO:0000287">
    <property type="term" value="F:magnesium ion binding"/>
    <property type="evidence" value="ECO:0007669"/>
    <property type="project" value="InterPro"/>
</dbReference>
<dbReference type="InterPro" id="IPR005844">
    <property type="entry name" value="A-D-PHexomutase_a/b/a-I"/>
</dbReference>
<dbReference type="InterPro" id="IPR036900">
    <property type="entry name" value="A-D-PHexomutase_C_sf"/>
</dbReference>
<keyword evidence="6" id="KW-0413">Isomerase</keyword>
<evidence type="ECO:0000256" key="5">
    <source>
        <dbReference type="ARBA" id="ARBA00022842"/>
    </source>
</evidence>
<evidence type="ECO:0000259" key="10">
    <source>
        <dbReference type="Pfam" id="PF02879"/>
    </source>
</evidence>
<dbReference type="GO" id="GO:0016868">
    <property type="term" value="F:intramolecular phosphotransferase activity"/>
    <property type="evidence" value="ECO:0007669"/>
    <property type="project" value="InterPro"/>
</dbReference>
<evidence type="ECO:0000313" key="12">
    <source>
        <dbReference type="EMBL" id="ARJ68816.1"/>
    </source>
</evidence>
<evidence type="ECO:0000256" key="6">
    <source>
        <dbReference type="ARBA" id="ARBA00023235"/>
    </source>
</evidence>
<comment type="cofactor">
    <cofactor evidence="1">
        <name>Mg(2+)</name>
        <dbReference type="ChEBI" id="CHEBI:18420"/>
    </cofactor>
</comment>
<dbReference type="PROSITE" id="PS00710">
    <property type="entry name" value="PGM_PMM"/>
    <property type="match status" value="1"/>
</dbReference>
<keyword evidence="3" id="KW-0597">Phosphoprotein</keyword>
<evidence type="ECO:0000259" key="8">
    <source>
        <dbReference type="Pfam" id="PF00408"/>
    </source>
</evidence>
<keyword evidence="13" id="KW-1185">Reference proteome</keyword>
<dbReference type="SUPFAM" id="SSF55957">
    <property type="entry name" value="Phosphoglucomutase, C-terminal domain"/>
    <property type="match status" value="1"/>
</dbReference>
<evidence type="ECO:0000256" key="4">
    <source>
        <dbReference type="ARBA" id="ARBA00022723"/>
    </source>
</evidence>
<keyword evidence="4 7" id="KW-0479">Metal-binding</keyword>
<dbReference type="SUPFAM" id="SSF53738">
    <property type="entry name" value="Phosphoglucomutase, first 3 domains"/>
    <property type="match status" value="3"/>
</dbReference>
<feature type="domain" description="Alpha-D-phosphohexomutase alpha/beta/alpha" evidence="11">
    <location>
        <begin position="263"/>
        <end position="372"/>
    </location>
</feature>
<keyword evidence="5 7" id="KW-0460">Magnesium</keyword>
<evidence type="ECO:0000256" key="2">
    <source>
        <dbReference type="ARBA" id="ARBA00010231"/>
    </source>
</evidence>
<dbReference type="OrthoDB" id="9803322at2"/>
<feature type="domain" description="Alpha-D-phosphohexomutase C-terminal" evidence="8">
    <location>
        <begin position="378"/>
        <end position="451"/>
    </location>
</feature>
<dbReference type="GO" id="GO:0005975">
    <property type="term" value="P:carbohydrate metabolic process"/>
    <property type="evidence" value="ECO:0007669"/>
    <property type="project" value="InterPro"/>
</dbReference>
<dbReference type="RefSeq" id="WP_085376922.1">
    <property type="nucleotide sequence ID" value="NZ_CP020612.1"/>
</dbReference>
<dbReference type="Gene3D" id="3.30.310.50">
    <property type="entry name" value="Alpha-D-phosphohexomutase, C-terminal domain"/>
    <property type="match status" value="1"/>
</dbReference>
<dbReference type="InterPro" id="IPR005841">
    <property type="entry name" value="Alpha-D-phosphohexomutase_SF"/>
</dbReference>
<dbReference type="STRING" id="1945662.B0A89_03385"/>
<name>A0A1W6CVD5_9RHOB</name>
<organism evidence="12 13">
    <name type="scientific">Paracoccus contaminans</name>
    <dbReference type="NCBI Taxonomy" id="1945662"/>
    <lineage>
        <taxon>Bacteria</taxon>
        <taxon>Pseudomonadati</taxon>
        <taxon>Pseudomonadota</taxon>
        <taxon>Alphaproteobacteria</taxon>
        <taxon>Rhodobacterales</taxon>
        <taxon>Paracoccaceae</taxon>
        <taxon>Paracoccus</taxon>
    </lineage>
</organism>
<gene>
    <name evidence="12" type="ORF">B0A89_03385</name>
</gene>
<dbReference type="InterPro" id="IPR005845">
    <property type="entry name" value="A-D-PHexomutase_a/b/a-II"/>
</dbReference>
<evidence type="ECO:0000256" key="1">
    <source>
        <dbReference type="ARBA" id="ARBA00001946"/>
    </source>
</evidence>